<comment type="caution">
    <text evidence="10">The sequence shown here is derived from an EMBL/GenBank/DDBJ whole genome shotgun (WGS) entry which is preliminary data.</text>
</comment>
<keyword evidence="5" id="KW-0804">Transcription</keyword>
<dbReference type="PANTHER" id="PTHR45776:SF2">
    <property type="entry name" value="MIP04163P"/>
    <property type="match status" value="1"/>
</dbReference>
<proteinExistence type="inferred from homology"/>
<dbReference type="PANTHER" id="PTHR45776">
    <property type="entry name" value="MIP04163P"/>
    <property type="match status" value="1"/>
</dbReference>
<dbReference type="GO" id="GO:0000978">
    <property type="term" value="F:RNA polymerase II cis-regulatory region sequence-specific DNA binding"/>
    <property type="evidence" value="ECO:0007669"/>
    <property type="project" value="TreeGrafter"/>
</dbReference>
<dbReference type="OrthoDB" id="6242697at2759"/>
<dbReference type="InterPro" id="IPR031867">
    <property type="entry name" value="MiT/TFE_N"/>
</dbReference>
<feature type="domain" description="BHLH" evidence="9">
    <location>
        <begin position="468"/>
        <end position="527"/>
    </location>
</feature>
<gene>
    <name evidence="10" type="ORF">CLODIP_2_CD11519</name>
</gene>
<dbReference type="Gene3D" id="4.10.280.10">
    <property type="entry name" value="Helix-loop-helix DNA-binding domain"/>
    <property type="match status" value="1"/>
</dbReference>
<dbReference type="SMART" id="SM00353">
    <property type="entry name" value="HLH"/>
    <property type="match status" value="1"/>
</dbReference>
<evidence type="ECO:0000313" key="10">
    <source>
        <dbReference type="EMBL" id="CAB3377074.1"/>
    </source>
</evidence>
<dbReference type="SUPFAM" id="SSF47459">
    <property type="entry name" value="HLH, helix-loop-helix DNA-binding domain"/>
    <property type="match status" value="1"/>
</dbReference>
<keyword evidence="4" id="KW-0238">DNA-binding</keyword>
<feature type="compositionally biased region" description="Low complexity" evidence="8">
    <location>
        <begin position="220"/>
        <end position="231"/>
    </location>
</feature>
<sequence>MDESGVDLGFDLNVLDVDMDNLWDLEARLDEGIFYELKSKTVPDERRCVGNSRAEAPSARPSVVYLLRGEMAGQTRPPSGLRPPPQPFASRSFGGGDQTGAKVAVAVRSASCGGQVDPRTEAQLCEFDMIIEQMDKYWPSRTTATRPPREVTPVQRAHKRSHHGIDEDLQIILDNMDPGLLATPGDASSPRGVEVAATPIKPSPNGPPTFKTSSASSRTQLKQQLMRQQLQEQERKEAEKKQPPPIATPVTPAAPINTPLPPTLTAAPVELPPQVLQVRTVLENPTRYHVIQKQKSQVRQYLSESFQGGDSLDSGTPPARTTRSSKRSATASSAPTTASHSRRPSALVSNTGPQERVMSPGLSSVATSVSEGEELMDDWLSLGEASLPSDNQLKNEIDPQALAEALGSGNAGLYGQFHPFNEVFNTATATGAAATSSSSSCPPDLPQIKVEGSQLSDNEVHAIIRDRQKKDNHNMIERRRRFNINDRIKELGTLLPKNNDPYFEVIRDARPNKGTILKSSVDFIKCLKQENERLKQIEEFSKKTEQMNKRLLIRIRELELQAKTHGLIADWQASEPLPPMNMSSGYIKAEDGTSLISLSNVVPQQIQMPDVVTEAATLSVSSHMEDLMEDDLHAVTPVNLVNGDPMLSSPNVASPVHSLIEDIDMMV</sequence>
<feature type="compositionally biased region" description="Polar residues" evidence="8">
    <location>
        <begin position="210"/>
        <end position="219"/>
    </location>
</feature>
<feature type="region of interest" description="Disordered" evidence="8">
    <location>
        <begin position="73"/>
        <end position="96"/>
    </location>
</feature>
<dbReference type="GO" id="GO:0005634">
    <property type="term" value="C:nucleus"/>
    <property type="evidence" value="ECO:0007669"/>
    <property type="project" value="UniProtKB-SubCell"/>
</dbReference>
<dbReference type="GO" id="GO:0000981">
    <property type="term" value="F:DNA-binding transcription factor activity, RNA polymerase II-specific"/>
    <property type="evidence" value="ECO:0007669"/>
    <property type="project" value="TreeGrafter"/>
</dbReference>
<evidence type="ECO:0000256" key="6">
    <source>
        <dbReference type="ARBA" id="ARBA00023242"/>
    </source>
</evidence>
<evidence type="ECO:0000256" key="2">
    <source>
        <dbReference type="ARBA" id="ARBA00008289"/>
    </source>
</evidence>
<dbReference type="Proteomes" id="UP000494165">
    <property type="component" value="Unassembled WGS sequence"/>
</dbReference>
<feature type="region of interest" description="Disordered" evidence="8">
    <location>
        <begin position="141"/>
        <end position="162"/>
    </location>
</feature>
<comment type="similarity">
    <text evidence="2">Belongs to the MiT/TFE family.</text>
</comment>
<dbReference type="AlphaFoldDB" id="A0A8S1D817"/>
<dbReference type="GO" id="GO:0046983">
    <property type="term" value="F:protein dimerization activity"/>
    <property type="evidence" value="ECO:0007669"/>
    <property type="project" value="InterPro"/>
</dbReference>
<keyword evidence="7" id="KW-0175">Coiled coil</keyword>
<keyword evidence="3" id="KW-0805">Transcription regulation</keyword>
<dbReference type="EMBL" id="CADEPI010000139">
    <property type="protein sequence ID" value="CAB3377074.1"/>
    <property type="molecule type" value="Genomic_DNA"/>
</dbReference>
<evidence type="ECO:0000256" key="1">
    <source>
        <dbReference type="ARBA" id="ARBA00004123"/>
    </source>
</evidence>
<feature type="region of interest" description="Disordered" evidence="8">
    <location>
        <begin position="306"/>
        <end position="370"/>
    </location>
</feature>
<feature type="compositionally biased region" description="Polar residues" evidence="8">
    <location>
        <begin position="361"/>
        <end position="370"/>
    </location>
</feature>
<feature type="coiled-coil region" evidence="7">
    <location>
        <begin position="527"/>
        <end position="561"/>
    </location>
</feature>
<reference evidence="10 11" key="1">
    <citation type="submission" date="2020-04" db="EMBL/GenBank/DDBJ databases">
        <authorList>
            <person name="Alioto T."/>
            <person name="Alioto T."/>
            <person name="Gomez Garrido J."/>
        </authorList>
    </citation>
    <scope>NUCLEOTIDE SEQUENCE [LARGE SCALE GENOMIC DNA]</scope>
</reference>
<evidence type="ECO:0000259" key="9">
    <source>
        <dbReference type="PROSITE" id="PS50888"/>
    </source>
</evidence>
<comment type="subcellular location">
    <subcellularLocation>
        <location evidence="1">Nucleus</location>
    </subcellularLocation>
</comment>
<protein>
    <recommendedName>
        <fullName evidence="9">BHLH domain-containing protein</fullName>
    </recommendedName>
</protein>
<evidence type="ECO:0000256" key="3">
    <source>
        <dbReference type="ARBA" id="ARBA00023015"/>
    </source>
</evidence>
<organism evidence="10 11">
    <name type="scientific">Cloeon dipterum</name>
    <dbReference type="NCBI Taxonomy" id="197152"/>
    <lineage>
        <taxon>Eukaryota</taxon>
        <taxon>Metazoa</taxon>
        <taxon>Ecdysozoa</taxon>
        <taxon>Arthropoda</taxon>
        <taxon>Hexapoda</taxon>
        <taxon>Insecta</taxon>
        <taxon>Pterygota</taxon>
        <taxon>Palaeoptera</taxon>
        <taxon>Ephemeroptera</taxon>
        <taxon>Pisciforma</taxon>
        <taxon>Baetidae</taxon>
        <taxon>Cloeon</taxon>
    </lineage>
</organism>
<name>A0A8S1D817_9INSE</name>
<evidence type="ECO:0000256" key="4">
    <source>
        <dbReference type="ARBA" id="ARBA00023125"/>
    </source>
</evidence>
<feature type="compositionally biased region" description="Low complexity" evidence="8">
    <location>
        <begin position="316"/>
        <end position="339"/>
    </location>
</feature>
<feature type="compositionally biased region" description="Basic and acidic residues" evidence="8">
    <location>
        <begin position="232"/>
        <end position="242"/>
    </location>
</feature>
<dbReference type="Pfam" id="PF15951">
    <property type="entry name" value="MITF_TFEB_C_3_N"/>
    <property type="match status" value="1"/>
</dbReference>
<dbReference type="Pfam" id="PF00010">
    <property type="entry name" value="HLH"/>
    <property type="match status" value="1"/>
</dbReference>
<evidence type="ECO:0000256" key="8">
    <source>
        <dbReference type="SAM" id="MobiDB-lite"/>
    </source>
</evidence>
<evidence type="ECO:0000313" key="11">
    <source>
        <dbReference type="Proteomes" id="UP000494165"/>
    </source>
</evidence>
<accession>A0A8S1D817</accession>
<keyword evidence="6" id="KW-0539">Nucleus</keyword>
<dbReference type="CDD" id="cd11397">
    <property type="entry name" value="bHLHzip_MITF_like"/>
    <property type="match status" value="1"/>
</dbReference>
<keyword evidence="11" id="KW-1185">Reference proteome</keyword>
<evidence type="ECO:0000256" key="5">
    <source>
        <dbReference type="ARBA" id="ARBA00023163"/>
    </source>
</evidence>
<evidence type="ECO:0000256" key="7">
    <source>
        <dbReference type="SAM" id="Coils"/>
    </source>
</evidence>
<dbReference type="InterPro" id="IPR011598">
    <property type="entry name" value="bHLH_dom"/>
</dbReference>
<feature type="region of interest" description="Disordered" evidence="8">
    <location>
        <begin position="184"/>
        <end position="265"/>
    </location>
</feature>
<dbReference type="PROSITE" id="PS50888">
    <property type="entry name" value="BHLH"/>
    <property type="match status" value="1"/>
</dbReference>
<feature type="compositionally biased region" description="Low complexity" evidence="8">
    <location>
        <begin position="248"/>
        <end position="265"/>
    </location>
</feature>
<dbReference type="InterPro" id="IPR036638">
    <property type="entry name" value="HLH_DNA-bd_sf"/>
</dbReference>